<dbReference type="PANTHER" id="PTHR22803">
    <property type="entry name" value="MANNOSE, PHOSPHOLIPASE, LECTIN RECEPTOR RELATED"/>
    <property type="match status" value="1"/>
</dbReference>
<dbReference type="Proteomes" id="UP000887566">
    <property type="component" value="Unplaced"/>
</dbReference>
<dbReference type="Gene3D" id="3.10.100.10">
    <property type="entry name" value="Mannose-Binding Protein A, subunit A"/>
    <property type="match status" value="1"/>
</dbReference>
<dbReference type="InterPro" id="IPR036465">
    <property type="entry name" value="vWFA_dom_sf"/>
</dbReference>
<dbReference type="InterPro" id="IPR050111">
    <property type="entry name" value="C-type_lectin/snaclec_domain"/>
</dbReference>
<dbReference type="SUPFAM" id="SSF56436">
    <property type="entry name" value="C-type lectin-like"/>
    <property type="match status" value="1"/>
</dbReference>
<dbReference type="CDD" id="cd00037">
    <property type="entry name" value="CLECT"/>
    <property type="match status" value="1"/>
</dbReference>
<evidence type="ECO:0000313" key="4">
    <source>
        <dbReference type="Proteomes" id="UP000887566"/>
    </source>
</evidence>
<feature type="region of interest" description="Disordered" evidence="1">
    <location>
        <begin position="73"/>
        <end position="97"/>
    </location>
</feature>
<dbReference type="InterPro" id="IPR016186">
    <property type="entry name" value="C-type_lectin-like/link_sf"/>
</dbReference>
<dbReference type="PROSITE" id="PS50234">
    <property type="entry name" value="VWFA"/>
    <property type="match status" value="1"/>
</dbReference>
<dbReference type="AlphaFoldDB" id="A0A914UU49"/>
<accession>A0A914UU49</accession>
<evidence type="ECO:0000313" key="5">
    <source>
        <dbReference type="WBParaSite" id="PSAMB.scaffold1216size34193.g11690.t1"/>
    </source>
</evidence>
<reference evidence="5" key="1">
    <citation type="submission" date="2022-11" db="UniProtKB">
        <authorList>
            <consortium name="WormBaseParasite"/>
        </authorList>
    </citation>
    <scope>IDENTIFICATION</scope>
</reference>
<sequence>MWIGANDIDHSDVFTWTDGMPFSYRRWGPGQPDLSPDKLCVAADARSSDIWSTNNCGDEFCFICESYSSTTTTTQQPSTIATSSSSSTTSPSSTITVCTTPPPTISPPFPCQRNIIILFDSSNGMNANQYLNQTAFISYPLFTSSWTFDETNVALAAYDDTDPFNFRITGAFGTINNLKQAQNALHISQYNDAASITTALKMTADPTVFAGATPCVKQATVLFTSTRNFSSNPVLSISLRSDVIVNIPPNNFCMHRVLQKMNEPSTFTGSIACVQKAVVLFTSTSIDADVTTAQQYADGVKKNGPLIIVAMGPNASASKLSSLASPTPVIQWPDYNNVPADLATNIIQAMCSAS</sequence>
<dbReference type="InterPro" id="IPR016187">
    <property type="entry name" value="CTDL_fold"/>
</dbReference>
<evidence type="ECO:0000259" key="3">
    <source>
        <dbReference type="PROSITE" id="PS50234"/>
    </source>
</evidence>
<keyword evidence="4" id="KW-1185">Reference proteome</keyword>
<evidence type="ECO:0000259" key="2">
    <source>
        <dbReference type="PROSITE" id="PS50041"/>
    </source>
</evidence>
<organism evidence="4 5">
    <name type="scientific">Plectus sambesii</name>
    <dbReference type="NCBI Taxonomy" id="2011161"/>
    <lineage>
        <taxon>Eukaryota</taxon>
        <taxon>Metazoa</taxon>
        <taxon>Ecdysozoa</taxon>
        <taxon>Nematoda</taxon>
        <taxon>Chromadorea</taxon>
        <taxon>Plectida</taxon>
        <taxon>Plectina</taxon>
        <taxon>Plectoidea</taxon>
        <taxon>Plectidae</taxon>
        <taxon>Plectus</taxon>
    </lineage>
</organism>
<dbReference type="InterPro" id="IPR001304">
    <property type="entry name" value="C-type_lectin-like"/>
</dbReference>
<evidence type="ECO:0000256" key="1">
    <source>
        <dbReference type="SAM" id="MobiDB-lite"/>
    </source>
</evidence>
<dbReference type="Gene3D" id="3.40.50.410">
    <property type="entry name" value="von Willebrand factor, type A domain"/>
    <property type="match status" value="1"/>
</dbReference>
<dbReference type="PROSITE" id="PS50041">
    <property type="entry name" value="C_TYPE_LECTIN_2"/>
    <property type="match status" value="1"/>
</dbReference>
<feature type="domain" description="C-type lectin" evidence="2">
    <location>
        <begin position="1"/>
        <end position="65"/>
    </location>
</feature>
<feature type="domain" description="VWFA" evidence="3">
    <location>
        <begin position="114"/>
        <end position="350"/>
    </location>
</feature>
<dbReference type="SUPFAM" id="SSF53300">
    <property type="entry name" value="vWA-like"/>
    <property type="match status" value="1"/>
</dbReference>
<protein>
    <submittedName>
        <fullName evidence="5">C-type lectin domain-containing protein</fullName>
    </submittedName>
</protein>
<name>A0A914UU49_9BILA</name>
<proteinExistence type="predicted"/>
<dbReference type="InterPro" id="IPR002035">
    <property type="entry name" value="VWF_A"/>
</dbReference>
<dbReference type="WBParaSite" id="PSAMB.scaffold1216size34193.g11690.t1">
    <property type="protein sequence ID" value="PSAMB.scaffold1216size34193.g11690.t1"/>
    <property type="gene ID" value="PSAMB.scaffold1216size34193.g11690"/>
</dbReference>
<dbReference type="Pfam" id="PF00059">
    <property type="entry name" value="Lectin_C"/>
    <property type="match status" value="1"/>
</dbReference>